<evidence type="ECO:0000256" key="10">
    <source>
        <dbReference type="SAM" id="Phobius"/>
    </source>
</evidence>
<dbReference type="InterPro" id="IPR003004">
    <property type="entry name" value="GspF/PilC"/>
</dbReference>
<dbReference type="AlphaFoldDB" id="A0A4R1K1U4"/>
<dbReference type="InterPro" id="IPR042094">
    <property type="entry name" value="T2SS_GspF_sf"/>
</dbReference>
<comment type="similarity">
    <text evidence="2 9">Belongs to the GSP F family.</text>
</comment>
<evidence type="ECO:0000256" key="2">
    <source>
        <dbReference type="ARBA" id="ARBA00005745"/>
    </source>
</evidence>
<evidence type="ECO:0000256" key="9">
    <source>
        <dbReference type="RuleBase" id="RU003923"/>
    </source>
</evidence>
<keyword evidence="6 9" id="KW-0812">Transmembrane</keyword>
<keyword evidence="13" id="KW-1185">Reference proteome</keyword>
<feature type="domain" description="Type II secretion system protein GspF" evidence="11">
    <location>
        <begin position="71"/>
        <end position="192"/>
    </location>
</feature>
<reference evidence="12 13" key="1">
    <citation type="submission" date="2019-03" db="EMBL/GenBank/DDBJ databases">
        <title>Genomic Encyclopedia of Type Strains, Phase IV (KMG-IV): sequencing the most valuable type-strain genomes for metagenomic binning, comparative biology and taxonomic classification.</title>
        <authorList>
            <person name="Goeker M."/>
        </authorList>
    </citation>
    <scope>NUCLEOTIDE SEQUENCE [LARGE SCALE GENOMIC DNA]</scope>
    <source>
        <strain evidence="12 13">DSM 18577</strain>
    </source>
</reference>
<keyword evidence="3 9" id="KW-0813">Transport</keyword>
<dbReference type="GO" id="GO:0005886">
    <property type="term" value="C:plasma membrane"/>
    <property type="evidence" value="ECO:0007669"/>
    <property type="project" value="UniProtKB-SubCell"/>
</dbReference>
<feature type="transmembrane region" description="Helical" evidence="10">
    <location>
        <begin position="375"/>
        <end position="395"/>
    </location>
</feature>
<dbReference type="Gene3D" id="1.20.81.30">
    <property type="entry name" value="Type II secretion system (T2SS), domain F"/>
    <property type="match status" value="2"/>
</dbReference>
<dbReference type="Proteomes" id="UP000295565">
    <property type="component" value="Unassembled WGS sequence"/>
</dbReference>
<dbReference type="Pfam" id="PF00482">
    <property type="entry name" value="T2SSF"/>
    <property type="match status" value="2"/>
</dbReference>
<evidence type="ECO:0000256" key="1">
    <source>
        <dbReference type="ARBA" id="ARBA00004429"/>
    </source>
</evidence>
<evidence type="ECO:0000313" key="12">
    <source>
        <dbReference type="EMBL" id="TCK57978.1"/>
    </source>
</evidence>
<evidence type="ECO:0000259" key="11">
    <source>
        <dbReference type="Pfam" id="PF00482"/>
    </source>
</evidence>
<keyword evidence="8 10" id="KW-0472">Membrane</keyword>
<comment type="subcellular location">
    <subcellularLocation>
        <location evidence="1 9">Cell inner membrane</location>
        <topology evidence="1 9">Multi-pass membrane protein</topology>
    </subcellularLocation>
</comment>
<sequence>MLPSNLNCFYWQGINQSGQSCRGIHIADSQYTLIEQLELRQISLLKTHQLPRIVAQTYARKLSVTKRHQIIEQLANSLTAGLSVKQTLSLMLNSISDKRLAAVLSFLHHQISQGESLSESLRQSGHFTHLDHQFLYIAEQSGQLSQTCNYLAQYLTGQIQLRRRLIKALSYPLVVTIMAIGMFGFLLEFIVPQFTQLFTSLHTPLPIYTQWIIKLAALSHYSFEILILFVGLIFMARYHYQHHHRFKLRVDEFILHIPVLGKMIQLKEQVKLTTLLAATYQSGMPIKQSFECAEQICTNQVFVRQVTGCVNALEHGQSLYQAVLDVGLFNLEQQQLLKIAQESGTLATILAKIAKMDDDRLDVVMHIAVDMIEPIVMALVGLLIGGVIIAMYLPIFEIGNVIH</sequence>
<dbReference type="InterPro" id="IPR018076">
    <property type="entry name" value="T2SS_GspF_dom"/>
</dbReference>
<dbReference type="GO" id="GO:0015628">
    <property type="term" value="P:protein secretion by the type II secretion system"/>
    <property type="evidence" value="ECO:0007669"/>
    <property type="project" value="TreeGrafter"/>
</dbReference>
<dbReference type="RefSeq" id="WP_131912503.1">
    <property type="nucleotide sequence ID" value="NZ_OU594967.1"/>
</dbReference>
<feature type="transmembrane region" description="Helical" evidence="10">
    <location>
        <begin position="168"/>
        <end position="191"/>
    </location>
</feature>
<evidence type="ECO:0000256" key="6">
    <source>
        <dbReference type="ARBA" id="ARBA00022692"/>
    </source>
</evidence>
<evidence type="ECO:0000256" key="5">
    <source>
        <dbReference type="ARBA" id="ARBA00022519"/>
    </source>
</evidence>
<accession>A0A4R1K1U4</accession>
<dbReference type="PROSITE" id="PS00874">
    <property type="entry name" value="T2SP_F"/>
    <property type="match status" value="1"/>
</dbReference>
<organism evidence="12 13">
    <name type="scientific">Celerinatantimonas diazotrophica</name>
    <dbReference type="NCBI Taxonomy" id="412034"/>
    <lineage>
        <taxon>Bacteria</taxon>
        <taxon>Pseudomonadati</taxon>
        <taxon>Pseudomonadota</taxon>
        <taxon>Gammaproteobacteria</taxon>
        <taxon>Celerinatantimonadaceae</taxon>
        <taxon>Celerinatantimonas</taxon>
    </lineage>
</organism>
<gene>
    <name evidence="12" type="ORF">EV690_1682</name>
</gene>
<evidence type="ECO:0000256" key="3">
    <source>
        <dbReference type="ARBA" id="ARBA00022448"/>
    </source>
</evidence>
<name>A0A4R1K1U4_9GAMM</name>
<feature type="transmembrane region" description="Helical" evidence="10">
    <location>
        <begin position="211"/>
        <end position="236"/>
    </location>
</feature>
<evidence type="ECO:0000256" key="7">
    <source>
        <dbReference type="ARBA" id="ARBA00022989"/>
    </source>
</evidence>
<keyword evidence="4" id="KW-1003">Cell membrane</keyword>
<dbReference type="InterPro" id="IPR001992">
    <property type="entry name" value="T2SS_GspF/T4SS_PilC_CS"/>
</dbReference>
<feature type="domain" description="Type II secretion system protein GspF" evidence="11">
    <location>
        <begin position="273"/>
        <end position="394"/>
    </location>
</feature>
<dbReference type="PANTHER" id="PTHR30012">
    <property type="entry name" value="GENERAL SECRETION PATHWAY PROTEIN"/>
    <property type="match status" value="1"/>
</dbReference>
<protein>
    <submittedName>
        <fullName evidence="12">Protein transport protein HofC/type IV pilus assembly protein PilC</fullName>
    </submittedName>
</protein>
<keyword evidence="5" id="KW-0997">Cell inner membrane</keyword>
<evidence type="ECO:0000256" key="4">
    <source>
        <dbReference type="ARBA" id="ARBA00022475"/>
    </source>
</evidence>
<evidence type="ECO:0000313" key="13">
    <source>
        <dbReference type="Proteomes" id="UP000295565"/>
    </source>
</evidence>
<proteinExistence type="inferred from homology"/>
<dbReference type="PRINTS" id="PR00812">
    <property type="entry name" value="BCTERIALGSPF"/>
</dbReference>
<dbReference type="OrthoDB" id="9805682at2"/>
<keyword evidence="7 10" id="KW-1133">Transmembrane helix</keyword>
<dbReference type="EMBL" id="SMGD01000012">
    <property type="protein sequence ID" value="TCK57978.1"/>
    <property type="molecule type" value="Genomic_DNA"/>
</dbReference>
<dbReference type="PANTHER" id="PTHR30012:SF7">
    <property type="entry name" value="PROTEIN TRANSPORT PROTEIN HOFC HOMOLOG"/>
    <property type="match status" value="1"/>
</dbReference>
<evidence type="ECO:0000256" key="8">
    <source>
        <dbReference type="ARBA" id="ARBA00023136"/>
    </source>
</evidence>
<comment type="caution">
    <text evidence="12">The sequence shown here is derived from an EMBL/GenBank/DDBJ whole genome shotgun (WGS) entry which is preliminary data.</text>
</comment>